<evidence type="ECO:0000256" key="2">
    <source>
        <dbReference type="ARBA" id="ARBA00023242"/>
    </source>
</evidence>
<dbReference type="AlphaFoldDB" id="A0AAN6T8L0"/>
<dbReference type="PANTHER" id="PTHR31001">
    <property type="entry name" value="UNCHARACTERIZED TRANSCRIPTIONAL REGULATORY PROTEIN"/>
    <property type="match status" value="1"/>
</dbReference>
<sequence length="678" mass="75409">MHERIVHLERLVMSLMAESGRRQTVPPSHLHAPGPRPPMTTPDPETAPGVGAMADAQSQDASFDERSECGSMHVSASEIRYVNGNHWAAILDSIADLKEHFDREEQHRLVSTPDDEDHDRGGSETLHSSLLYGSARPMSRADILAALPPKSAVDRYVSRYFNLIDLAAYLFHAPTFYESFWNNQSRAPIMWVGLLYSIICLAVIASGDNAPEQRALQIDLYREKVVQALITGEYTRASPYTLETLIQYVHIEFLTRPDAEKDIWFLIGLIQSLARRMGYHRDPSHFPGISPLQGEIRRRIWITVLQGDILISSQMGMPRLVSDWQCDTLEPRNLNDADLEDAAAELPPSRFETELTPALECIARRRVLLALGKVLDLTSSVKPPSYTEIMRVDGILTRASLNIPPRLRMKPMAASVTDTPQVIMARLFLSHILYKGRILLHRHYLFAKSPPAEHDPFVHSRRACLDACLGTLEIQRILDEETCPGGQLRAMRWRVTSSMNHAFLTATMILCAVLHGAQASGREEEITAALRRTRAIWMRARSCSREANKAAEAVSFVLAAAARRLDEPPSNEGLGESMAGGGNTGQPPSTVGDSDVEMSLDGQKTLEEFIGLDATNRFIEPSLLGTFTPPGQHDPSLAFDFANLGNADWNEYIAALDKQYADLEEPINRMPPEGAPSN</sequence>
<keyword evidence="2" id="KW-0539">Nucleus</keyword>
<dbReference type="InterPro" id="IPR050613">
    <property type="entry name" value="Sec_Metabolite_Reg"/>
</dbReference>
<dbReference type="Pfam" id="PF04082">
    <property type="entry name" value="Fungal_trans"/>
    <property type="match status" value="1"/>
</dbReference>
<dbReference type="Proteomes" id="UP001302812">
    <property type="component" value="Unassembled WGS sequence"/>
</dbReference>
<evidence type="ECO:0000256" key="1">
    <source>
        <dbReference type="ARBA" id="ARBA00004123"/>
    </source>
</evidence>
<organism evidence="5 6">
    <name type="scientific">Canariomyces notabilis</name>
    <dbReference type="NCBI Taxonomy" id="2074819"/>
    <lineage>
        <taxon>Eukaryota</taxon>
        <taxon>Fungi</taxon>
        <taxon>Dikarya</taxon>
        <taxon>Ascomycota</taxon>
        <taxon>Pezizomycotina</taxon>
        <taxon>Sordariomycetes</taxon>
        <taxon>Sordariomycetidae</taxon>
        <taxon>Sordariales</taxon>
        <taxon>Chaetomiaceae</taxon>
        <taxon>Canariomyces</taxon>
    </lineage>
</organism>
<dbReference type="GO" id="GO:0003677">
    <property type="term" value="F:DNA binding"/>
    <property type="evidence" value="ECO:0007669"/>
    <property type="project" value="InterPro"/>
</dbReference>
<name>A0AAN6T8L0_9PEZI</name>
<gene>
    <name evidence="5" type="ORF">N656DRAFT_802312</name>
</gene>
<dbReference type="InterPro" id="IPR007219">
    <property type="entry name" value="XnlR_reg_dom"/>
</dbReference>
<feature type="region of interest" description="Disordered" evidence="3">
    <location>
        <begin position="19"/>
        <end position="68"/>
    </location>
</feature>
<dbReference type="SMART" id="SM00906">
    <property type="entry name" value="Fungal_trans"/>
    <property type="match status" value="1"/>
</dbReference>
<reference evidence="5" key="2">
    <citation type="submission" date="2023-05" db="EMBL/GenBank/DDBJ databases">
        <authorList>
            <consortium name="Lawrence Berkeley National Laboratory"/>
            <person name="Steindorff A."/>
            <person name="Hensen N."/>
            <person name="Bonometti L."/>
            <person name="Westerberg I."/>
            <person name="Brannstrom I.O."/>
            <person name="Guillou S."/>
            <person name="Cros-Aarteil S."/>
            <person name="Calhoun S."/>
            <person name="Haridas S."/>
            <person name="Kuo A."/>
            <person name="Mondo S."/>
            <person name="Pangilinan J."/>
            <person name="Riley R."/>
            <person name="Labutti K."/>
            <person name="Andreopoulos B."/>
            <person name="Lipzen A."/>
            <person name="Chen C."/>
            <person name="Yanf M."/>
            <person name="Daum C."/>
            <person name="Ng V."/>
            <person name="Clum A."/>
            <person name="Ohm R."/>
            <person name="Martin F."/>
            <person name="Silar P."/>
            <person name="Natvig D."/>
            <person name="Lalanne C."/>
            <person name="Gautier V."/>
            <person name="Ament-Velasquez S.L."/>
            <person name="Kruys A."/>
            <person name="Hutchinson M.I."/>
            <person name="Powell A.J."/>
            <person name="Barry K."/>
            <person name="Miller A.N."/>
            <person name="Grigoriev I.V."/>
            <person name="Debuchy R."/>
            <person name="Gladieux P."/>
            <person name="Thoren M.H."/>
            <person name="Johannesson H."/>
        </authorList>
    </citation>
    <scope>NUCLEOTIDE SEQUENCE</scope>
    <source>
        <strain evidence="5">CBS 508.74</strain>
    </source>
</reference>
<dbReference type="PANTHER" id="PTHR31001:SF74">
    <property type="entry name" value="ZN(II)2CYS6 TRANSCRIPTION FACTOR (EUROFUNG)"/>
    <property type="match status" value="1"/>
</dbReference>
<comment type="subcellular location">
    <subcellularLocation>
        <location evidence="1">Nucleus</location>
    </subcellularLocation>
</comment>
<proteinExistence type="predicted"/>
<reference evidence="5" key="1">
    <citation type="journal article" date="2023" name="Mol. Phylogenet. Evol.">
        <title>Genome-scale phylogeny and comparative genomics of the fungal order Sordariales.</title>
        <authorList>
            <person name="Hensen N."/>
            <person name="Bonometti L."/>
            <person name="Westerberg I."/>
            <person name="Brannstrom I.O."/>
            <person name="Guillou S."/>
            <person name="Cros-Aarteil S."/>
            <person name="Calhoun S."/>
            <person name="Haridas S."/>
            <person name="Kuo A."/>
            <person name="Mondo S."/>
            <person name="Pangilinan J."/>
            <person name="Riley R."/>
            <person name="LaButti K."/>
            <person name="Andreopoulos B."/>
            <person name="Lipzen A."/>
            <person name="Chen C."/>
            <person name="Yan M."/>
            <person name="Daum C."/>
            <person name="Ng V."/>
            <person name="Clum A."/>
            <person name="Steindorff A."/>
            <person name="Ohm R.A."/>
            <person name="Martin F."/>
            <person name="Silar P."/>
            <person name="Natvig D.O."/>
            <person name="Lalanne C."/>
            <person name="Gautier V."/>
            <person name="Ament-Velasquez S.L."/>
            <person name="Kruys A."/>
            <person name="Hutchinson M.I."/>
            <person name="Powell A.J."/>
            <person name="Barry K."/>
            <person name="Miller A.N."/>
            <person name="Grigoriev I.V."/>
            <person name="Debuchy R."/>
            <person name="Gladieux P."/>
            <person name="Hiltunen Thoren M."/>
            <person name="Johannesson H."/>
        </authorList>
    </citation>
    <scope>NUCLEOTIDE SEQUENCE</scope>
    <source>
        <strain evidence="5">CBS 508.74</strain>
    </source>
</reference>
<keyword evidence="6" id="KW-1185">Reference proteome</keyword>
<comment type="caution">
    <text evidence="5">The sequence shown here is derived from an EMBL/GenBank/DDBJ whole genome shotgun (WGS) entry which is preliminary data.</text>
</comment>
<evidence type="ECO:0000313" key="5">
    <source>
        <dbReference type="EMBL" id="KAK4107877.1"/>
    </source>
</evidence>
<dbReference type="GeneID" id="89942353"/>
<dbReference type="GO" id="GO:0008270">
    <property type="term" value="F:zinc ion binding"/>
    <property type="evidence" value="ECO:0007669"/>
    <property type="project" value="InterPro"/>
</dbReference>
<evidence type="ECO:0000313" key="6">
    <source>
        <dbReference type="Proteomes" id="UP001302812"/>
    </source>
</evidence>
<dbReference type="GO" id="GO:0005634">
    <property type="term" value="C:nucleus"/>
    <property type="evidence" value="ECO:0007669"/>
    <property type="project" value="UniProtKB-SubCell"/>
</dbReference>
<dbReference type="CDD" id="cd12148">
    <property type="entry name" value="fungal_TF_MHR"/>
    <property type="match status" value="1"/>
</dbReference>
<evidence type="ECO:0000256" key="3">
    <source>
        <dbReference type="SAM" id="MobiDB-lite"/>
    </source>
</evidence>
<feature type="domain" description="Xylanolytic transcriptional activator regulatory" evidence="4">
    <location>
        <begin position="263"/>
        <end position="337"/>
    </location>
</feature>
<feature type="region of interest" description="Disordered" evidence="3">
    <location>
        <begin position="567"/>
        <end position="596"/>
    </location>
</feature>
<protein>
    <submittedName>
        <fullName evidence="5">Fungal-specific transcription factor</fullName>
    </submittedName>
</protein>
<accession>A0AAN6T8L0</accession>
<dbReference type="GO" id="GO:0006351">
    <property type="term" value="P:DNA-templated transcription"/>
    <property type="evidence" value="ECO:0007669"/>
    <property type="project" value="InterPro"/>
</dbReference>
<dbReference type="RefSeq" id="XP_064665447.1">
    <property type="nucleotide sequence ID" value="XM_064818228.1"/>
</dbReference>
<dbReference type="EMBL" id="MU853368">
    <property type="protein sequence ID" value="KAK4107877.1"/>
    <property type="molecule type" value="Genomic_DNA"/>
</dbReference>
<evidence type="ECO:0000259" key="4">
    <source>
        <dbReference type="SMART" id="SM00906"/>
    </source>
</evidence>